<accession>A0A8I1DFF4</accession>
<evidence type="ECO:0000259" key="5">
    <source>
        <dbReference type="Pfam" id="PF02775"/>
    </source>
</evidence>
<dbReference type="InterPro" id="IPR012000">
    <property type="entry name" value="Thiamin_PyroP_enz_cen_dom"/>
</dbReference>
<keyword evidence="8" id="KW-1185">Reference proteome</keyword>
<dbReference type="SUPFAM" id="SSF52467">
    <property type="entry name" value="DHS-like NAD/FAD-binding domain"/>
    <property type="match status" value="1"/>
</dbReference>
<evidence type="ECO:0000256" key="2">
    <source>
        <dbReference type="ARBA" id="ARBA00023052"/>
    </source>
</evidence>
<comment type="similarity">
    <text evidence="1 3">Belongs to the TPP enzyme family.</text>
</comment>
<dbReference type="InterPro" id="IPR000399">
    <property type="entry name" value="TPP-bd_CS"/>
</dbReference>
<evidence type="ECO:0000256" key="1">
    <source>
        <dbReference type="ARBA" id="ARBA00007812"/>
    </source>
</evidence>
<dbReference type="InterPro" id="IPR012001">
    <property type="entry name" value="Thiamin_PyroP_enz_TPP-bd_dom"/>
</dbReference>
<dbReference type="InterPro" id="IPR029035">
    <property type="entry name" value="DHS-like_NAD/FAD-binding_dom"/>
</dbReference>
<dbReference type="PANTHER" id="PTHR42981:SF2">
    <property type="entry name" value="PYRUVATE DEHYDROGENASE [UBIQUINONE]"/>
    <property type="match status" value="1"/>
</dbReference>
<dbReference type="Pfam" id="PF02775">
    <property type="entry name" value="TPP_enzyme_C"/>
    <property type="match status" value="1"/>
</dbReference>
<dbReference type="RefSeq" id="WP_181732725.1">
    <property type="nucleotide sequence ID" value="NZ_JACEIR010000011.1"/>
</dbReference>
<dbReference type="Pfam" id="PF02776">
    <property type="entry name" value="TPP_enzyme_N"/>
    <property type="match status" value="1"/>
</dbReference>
<protein>
    <submittedName>
        <fullName evidence="7">Thiamine pyrophosphate-binding protein</fullName>
    </submittedName>
</protein>
<feature type="domain" description="Thiamine pyrophosphate enzyme N-terminal TPP-binding" evidence="6">
    <location>
        <begin position="5"/>
        <end position="120"/>
    </location>
</feature>
<evidence type="ECO:0000256" key="3">
    <source>
        <dbReference type="RuleBase" id="RU362132"/>
    </source>
</evidence>
<feature type="domain" description="Thiamine pyrophosphate enzyme central" evidence="4">
    <location>
        <begin position="191"/>
        <end position="318"/>
    </location>
</feature>
<sequence length="537" mass="58160">MEDRTVAKHLLDQLTEWGCERIYGVIGDANLELLDELAKQDRIRYIACRHETAAALMASAEAKLTGKLAVCMATSGPGIALLLNGLADAYFDRAPVLAVTGQVATKNMGTGSHQEIDQQRLVQPVVQYSATTVNPEAFPTQLNLAAKTALARGTVAHLSIPKDLWKQTVRSRLFPLPPPDPSVIAYQEEYQTVLKLLEQAGRPVLLAGRGIRNVREEVVRLAEKLTAPIITTMPAKSCVPNDHPLFVGGLGQGGSEAATQLLHEADLCLILGATWWPEDYVPQDLPVIQVDSVSENIGRTHVAKAALVENLGSLLPELVNDVSPNSNPEWEQTIQEKKAAWDLKVAGEIQQIQSPLAPQRVLYAINQQVDQDAVISVDTGDHTLWFERVFHFAEQEILLSGKWRTLGFALPAAIAAKLCAPGRQSVAIAGDGGILQTIAELNTAVNQQLALTVFVLKNQAYAMERNKMLAEGLETLGAELAHIDLSTVAVGLGAKAYRVETEAELEPVIQQALSEPCVTLVEIVCEAKTVPHTKIGK</sequence>
<dbReference type="Gene3D" id="3.40.50.1220">
    <property type="entry name" value="TPP-binding domain"/>
    <property type="match status" value="1"/>
</dbReference>
<comment type="caution">
    <text evidence="7">The sequence shown here is derived from an EMBL/GenBank/DDBJ whole genome shotgun (WGS) entry which is preliminary data.</text>
</comment>
<dbReference type="GO" id="GO:0003824">
    <property type="term" value="F:catalytic activity"/>
    <property type="evidence" value="ECO:0007669"/>
    <property type="project" value="InterPro"/>
</dbReference>
<dbReference type="GO" id="GO:0030976">
    <property type="term" value="F:thiamine pyrophosphate binding"/>
    <property type="evidence" value="ECO:0007669"/>
    <property type="project" value="InterPro"/>
</dbReference>
<proteinExistence type="inferred from homology"/>
<dbReference type="PANTHER" id="PTHR42981">
    <property type="entry name" value="PYRUVATE DEHYDROGENASE [UBIQUINONE]"/>
    <property type="match status" value="1"/>
</dbReference>
<dbReference type="Proteomes" id="UP000633619">
    <property type="component" value="Unassembled WGS sequence"/>
</dbReference>
<dbReference type="GO" id="GO:0000287">
    <property type="term" value="F:magnesium ion binding"/>
    <property type="evidence" value="ECO:0007669"/>
    <property type="project" value="InterPro"/>
</dbReference>
<dbReference type="InterPro" id="IPR029061">
    <property type="entry name" value="THDP-binding"/>
</dbReference>
<dbReference type="EMBL" id="JAECVW010000009">
    <property type="protein sequence ID" value="MBH8596039.1"/>
    <property type="molecule type" value="Genomic_DNA"/>
</dbReference>
<dbReference type="InterPro" id="IPR047211">
    <property type="entry name" value="POXB-like"/>
</dbReference>
<reference evidence="7 8" key="1">
    <citation type="submission" date="2020-12" db="EMBL/GenBank/DDBJ databases">
        <title>WGS of Thermoactinomyces spp.</title>
        <authorList>
            <person name="Cheng K."/>
        </authorList>
    </citation>
    <scope>NUCLEOTIDE SEQUENCE [LARGE SCALE GENOMIC DNA]</scope>
    <source>
        <strain evidence="8">CICC 10671\DSM 43846</strain>
    </source>
</reference>
<evidence type="ECO:0000259" key="4">
    <source>
        <dbReference type="Pfam" id="PF00205"/>
    </source>
</evidence>
<dbReference type="PROSITE" id="PS00187">
    <property type="entry name" value="TPP_ENZYMES"/>
    <property type="match status" value="1"/>
</dbReference>
<name>A0A8I1DFF4_THEIN</name>
<keyword evidence="2 3" id="KW-0786">Thiamine pyrophosphate</keyword>
<feature type="domain" description="Thiamine pyrophosphate enzyme TPP-binding" evidence="5">
    <location>
        <begin position="378"/>
        <end position="523"/>
    </location>
</feature>
<dbReference type="Gene3D" id="3.40.50.970">
    <property type="match status" value="2"/>
</dbReference>
<evidence type="ECO:0000313" key="8">
    <source>
        <dbReference type="Proteomes" id="UP000633619"/>
    </source>
</evidence>
<organism evidence="7 8">
    <name type="scientific">Thermoactinomyces intermedius</name>
    <dbReference type="NCBI Taxonomy" id="2024"/>
    <lineage>
        <taxon>Bacteria</taxon>
        <taxon>Bacillati</taxon>
        <taxon>Bacillota</taxon>
        <taxon>Bacilli</taxon>
        <taxon>Bacillales</taxon>
        <taxon>Thermoactinomycetaceae</taxon>
        <taxon>Thermoactinomyces</taxon>
    </lineage>
</organism>
<dbReference type="AlphaFoldDB" id="A0A8I1DFF4"/>
<dbReference type="Pfam" id="PF00205">
    <property type="entry name" value="TPP_enzyme_M"/>
    <property type="match status" value="1"/>
</dbReference>
<dbReference type="InterPro" id="IPR011766">
    <property type="entry name" value="TPP_enzyme_TPP-bd"/>
</dbReference>
<evidence type="ECO:0000313" key="7">
    <source>
        <dbReference type="EMBL" id="MBH8596039.1"/>
    </source>
</evidence>
<gene>
    <name evidence="7" type="ORF">I8U20_11945</name>
</gene>
<evidence type="ECO:0000259" key="6">
    <source>
        <dbReference type="Pfam" id="PF02776"/>
    </source>
</evidence>
<dbReference type="SUPFAM" id="SSF52518">
    <property type="entry name" value="Thiamin diphosphate-binding fold (THDP-binding)"/>
    <property type="match status" value="2"/>
</dbReference>